<evidence type="ECO:0008006" key="3">
    <source>
        <dbReference type="Google" id="ProtNLM"/>
    </source>
</evidence>
<feature type="transmembrane region" description="Helical" evidence="1">
    <location>
        <begin position="12"/>
        <end position="37"/>
    </location>
</feature>
<evidence type="ECO:0000313" key="2">
    <source>
        <dbReference type="EMBL" id="EKE29369.1"/>
    </source>
</evidence>
<dbReference type="PROSITE" id="PS00409">
    <property type="entry name" value="PROKAR_NTER_METHYL"/>
    <property type="match status" value="1"/>
</dbReference>
<dbReference type="Pfam" id="PF07963">
    <property type="entry name" value="N_methyl"/>
    <property type="match status" value="1"/>
</dbReference>
<dbReference type="NCBIfam" id="TIGR02532">
    <property type="entry name" value="IV_pilin_GFxxxE"/>
    <property type="match status" value="1"/>
</dbReference>
<keyword evidence="1" id="KW-0812">Transmembrane</keyword>
<dbReference type="InterPro" id="IPR012902">
    <property type="entry name" value="N_methyl_site"/>
</dbReference>
<dbReference type="EMBL" id="AMFJ01000184">
    <property type="protein sequence ID" value="EKE29369.1"/>
    <property type="molecule type" value="Genomic_DNA"/>
</dbReference>
<evidence type="ECO:0000256" key="1">
    <source>
        <dbReference type="SAM" id="Phobius"/>
    </source>
</evidence>
<reference evidence="2" key="1">
    <citation type="journal article" date="2012" name="Science">
        <title>Fermentation, hydrogen, and sulfur metabolism in multiple uncultivated bacterial phyla.</title>
        <authorList>
            <person name="Wrighton K.C."/>
            <person name="Thomas B.C."/>
            <person name="Sharon I."/>
            <person name="Miller C.S."/>
            <person name="Castelle C.J."/>
            <person name="VerBerkmoes N.C."/>
            <person name="Wilkins M.J."/>
            <person name="Hettich R.L."/>
            <person name="Lipton M.S."/>
            <person name="Williams K.H."/>
            <person name="Long P.E."/>
            <person name="Banfield J.F."/>
        </authorList>
    </citation>
    <scope>NUCLEOTIDE SEQUENCE [LARGE SCALE GENOMIC DNA]</scope>
</reference>
<keyword evidence="1" id="KW-1133">Transmembrane helix</keyword>
<keyword evidence="1" id="KW-0472">Membrane</keyword>
<protein>
    <recommendedName>
        <fullName evidence="3">Prepilin-type N-terminal cleavage/methylation domain-containing protein</fullName>
    </recommendedName>
</protein>
<proteinExistence type="predicted"/>
<gene>
    <name evidence="2" type="ORF">ACD_2C00184G0006</name>
</gene>
<name>K2GG50_9BACT</name>
<accession>K2GG50</accession>
<sequence length="214" mass="24678">MSSGKNHKSGFTLLEMMITMFITSMVVGGLSFVFSYMSGTFIVSQFANKSYEKALVFKNDYLSQKSANNEFLALTWWITKDDKYGFSAAAFANSWQTTGFIIWAYDQINKKIAYWNQMKYSDYIPFIYALDSAWVISVKADFTGFLNSIPVSSLTKYSDMKLFKLWYSSLNVWFSGKLDITVTPEYYGVFYDRNYADVMAKSDSFFAYRISVVK</sequence>
<dbReference type="AlphaFoldDB" id="K2GG50"/>
<organism evidence="2">
    <name type="scientific">uncultured bacterium</name>
    <name type="common">gcode 4</name>
    <dbReference type="NCBI Taxonomy" id="1234023"/>
    <lineage>
        <taxon>Bacteria</taxon>
        <taxon>environmental samples</taxon>
    </lineage>
</organism>
<comment type="caution">
    <text evidence="2">The sequence shown here is derived from an EMBL/GenBank/DDBJ whole genome shotgun (WGS) entry which is preliminary data.</text>
</comment>